<dbReference type="EMBL" id="CP021422">
    <property type="protein sequence ID" value="ASB41312.1"/>
    <property type="molecule type" value="Genomic_DNA"/>
</dbReference>
<organism evidence="2 3">
    <name type="scientific">Acutalibacter muris</name>
    <dbReference type="NCBI Taxonomy" id="1796620"/>
    <lineage>
        <taxon>Bacteria</taxon>
        <taxon>Bacillati</taxon>
        <taxon>Bacillota</taxon>
        <taxon>Clostridia</taxon>
        <taxon>Eubacteriales</taxon>
        <taxon>Acutalibacteraceae</taxon>
        <taxon>Acutalibacter</taxon>
    </lineage>
</organism>
<proteinExistence type="predicted"/>
<dbReference type="InterPro" id="IPR046085">
    <property type="entry name" value="DUF6103"/>
</dbReference>
<evidence type="ECO:0000313" key="2">
    <source>
        <dbReference type="EMBL" id="ASB41312.1"/>
    </source>
</evidence>
<keyword evidence="3" id="KW-1185">Reference proteome</keyword>
<feature type="compositionally biased region" description="Acidic residues" evidence="1">
    <location>
        <begin position="141"/>
        <end position="153"/>
    </location>
</feature>
<dbReference type="Proteomes" id="UP000196710">
    <property type="component" value="Chromosome"/>
</dbReference>
<feature type="region of interest" description="Disordered" evidence="1">
    <location>
        <begin position="131"/>
        <end position="153"/>
    </location>
</feature>
<evidence type="ECO:0000313" key="3">
    <source>
        <dbReference type="Proteomes" id="UP000196710"/>
    </source>
</evidence>
<protein>
    <submittedName>
        <fullName evidence="2">Uncharacterized protein</fullName>
    </submittedName>
</protein>
<evidence type="ECO:0000256" key="1">
    <source>
        <dbReference type="SAM" id="MobiDB-lite"/>
    </source>
</evidence>
<accession>A0ABN5A372</accession>
<name>A0ABN5A372_9FIRM</name>
<sequence length="153" mass="17028">MYCKEVQRGGTGSGPAFLRKFFERGNAVKKVMTLNSDNIFPAPRAPPSGAFFMKIIAGKKVKTIAKKENTVNISAPFSPDKYAALIVYANKRGEKVEDYVADSLEAWYRKKVNRHIREYLDAKYELEFGAPPGPLNIPATEPEESDDVPPSES</sequence>
<reference evidence="3" key="1">
    <citation type="submission" date="2017-05" db="EMBL/GenBank/DDBJ databases">
        <title>Improved OligoMM genomes.</title>
        <authorList>
            <person name="Garzetti D."/>
        </authorList>
    </citation>
    <scope>NUCLEOTIDE SEQUENCE [LARGE SCALE GENOMIC DNA]</scope>
    <source>
        <strain evidence="3">KB18</strain>
    </source>
</reference>
<gene>
    <name evidence="2" type="ORF">ADH66_11975</name>
</gene>
<dbReference type="Pfam" id="PF19598">
    <property type="entry name" value="DUF6103"/>
    <property type="match status" value="1"/>
</dbReference>